<dbReference type="GO" id="GO:0005524">
    <property type="term" value="F:ATP binding"/>
    <property type="evidence" value="ECO:0007669"/>
    <property type="project" value="UniProtKB-KW"/>
</dbReference>
<evidence type="ECO:0000256" key="5">
    <source>
        <dbReference type="ARBA" id="ARBA00022763"/>
    </source>
</evidence>
<sequence>MENVQNLSNLRILHEQDHGNADQQKQFSQATVILSRQPTDCERIYLDSCKSHSGTDNYINDNKVVNILTENENIAKQDFNPELIQKMKLIQANSDERNQEIVIQQESITKKLDKSNQNTIVDQQRANQVDNNKILEQINLKSFRINEETESNLRQKEQPKESSHFQYLLEQLNNQKYVSFMVTKVESQKMIKSESKSQPENNEPIPEQYWQAFQKMIDQDEIFGKKYVEKTQKLTYLRLKVINNTNLQEQLRQVEIGLLLVEKCFSQIQYEVEDKINFIGKFNYQIIQTKNENDIVDNHLFFSVLNEEDINESNGRYETRNEVFKNNNILILEPDINLPASLIAKSEKCYRSSLIKMKFKANESASWPLLKCFMLRDLFQHLISMVSQNEIQKNTFQNPDYEFLDGLVNKIHTKYLENLFLIDKKLDQIKEEIIFELIKMLQFFGKYFNGSDRQIYKTKFSQRGIKMLNLAENQMFVNNDILGINGYIDYVFSCEVEDYLDRSQPKQTLQFPFEVKTGKNIEGYYEQNLLYCLLLNYKLESNQNLEGFLFQLAEDQDQLKSICPTKQLASSIFNIRNKVAKLTKTMNTSGKVPQNELKSENTCKRCYEREACYASKVADGLDNLKDIEDVVIDKQLEDHSYSIFQESLSKKSKLYLKKWLDLIEMEQQFDSEIKYTNLKNLQYQTDNDLLFVTENFDQFFIPQVEQLQKKNSNLDVKKSENNNKLTFQFVEKKENCLNQDIEAQKDYECVIHLKKIFPQDKKVLAISDLYKEGESFALFQNDIKCRFFAVLEEKVVEEQNNSIILKLKSNQEQVNFDQKRVEKILQNKTGNSLLWSVELNDLEYYSVQRQNVLNLILNRLINQNKRYKKLLFQTEKFKQKNKELIKVIIGNTPPKFQNNQFSEDRILSILDNYPNLLINEDQQDSVRKVLKSESLTCIQGMPGTGKTYLIVHLIKILTNQNKTLLITSYTNSALDNIIVKLLDLFPELSNMSLRIGSNKNLVHSIAQGILFDPSSFTNEKHFADQMKNKKIFFATIIGSNNKLLQSSKISFDYCIIDEASQCVEPLCLGPMLICNKSILIGDHQQLQPIIKNEEAGKLGYSISLFERMCNQYPSCYIKLKNQFRMNNSIMELSNIMVYQNQLKAFDNNIGNSLMQINEDELQKIRNKCINYCLQPSNKVVFIDTSFYQNEIIEKDDQEIVCKQPIEENIFQVKLICLLIKRLQDISIQNKNMALVTPYNFYRYQVQKNLKLMKIQQQDLQLFTVDKSQGQERDVIILHITDKIGCDHLLSNFRRTNVALTRSKMKLIIVGNKNILKKNNIIDQLMTILLEKNYVYQLNQLEVKEIFNEFVKLQNDLN</sequence>
<keyword evidence="7" id="KW-0347">Helicase</keyword>
<evidence type="ECO:0000256" key="4">
    <source>
        <dbReference type="ARBA" id="ARBA00022741"/>
    </source>
</evidence>
<dbReference type="Gene3D" id="3.40.50.300">
    <property type="entry name" value="P-loop containing nucleotide triphosphate hydrolases"/>
    <property type="match status" value="3"/>
</dbReference>
<evidence type="ECO:0000256" key="8">
    <source>
        <dbReference type="ARBA" id="ARBA00022840"/>
    </source>
</evidence>
<proteinExistence type="inferred from homology"/>
<dbReference type="CDD" id="cd18808">
    <property type="entry name" value="SF1_C_Upf1"/>
    <property type="match status" value="1"/>
</dbReference>
<keyword evidence="8" id="KW-0067">ATP-binding</keyword>
<name>W7XGV7_TETTS</name>
<dbReference type="GeneID" id="24437455"/>
<dbReference type="GO" id="GO:0003677">
    <property type="term" value="F:DNA binding"/>
    <property type="evidence" value="ECO:0007669"/>
    <property type="project" value="UniProtKB-KW"/>
</dbReference>
<dbReference type="Pfam" id="PF13087">
    <property type="entry name" value="AAA_12"/>
    <property type="match status" value="1"/>
</dbReference>
<dbReference type="InterPro" id="IPR047187">
    <property type="entry name" value="SF1_C_Upf1"/>
</dbReference>
<keyword evidence="4" id="KW-0547">Nucleotide-binding</keyword>
<evidence type="ECO:0000313" key="16">
    <source>
        <dbReference type="EMBL" id="EWS73491.1"/>
    </source>
</evidence>
<feature type="domain" description="DNA2/NAM7 helicase helicase" evidence="14">
    <location>
        <begin position="1024"/>
        <end position="1092"/>
    </location>
</feature>
<keyword evidence="6" id="KW-0378">Hydrolase</keyword>
<dbReference type="GO" id="GO:0046872">
    <property type="term" value="F:metal ion binding"/>
    <property type="evidence" value="ECO:0007669"/>
    <property type="project" value="UniProtKB-KW"/>
</dbReference>
<dbReference type="OrthoDB" id="292855at2759"/>
<feature type="domain" description="DNA2/NAM7 helicase helicase" evidence="14">
    <location>
        <begin position="918"/>
        <end position="1003"/>
    </location>
</feature>
<dbReference type="Proteomes" id="UP000009168">
    <property type="component" value="Unassembled WGS sequence"/>
</dbReference>
<keyword evidence="17" id="KW-1185">Reference proteome</keyword>
<evidence type="ECO:0000256" key="12">
    <source>
        <dbReference type="ARBA" id="ARBA00023204"/>
    </source>
</evidence>
<keyword evidence="11" id="KW-0238">DNA-binding</keyword>
<evidence type="ECO:0000256" key="9">
    <source>
        <dbReference type="ARBA" id="ARBA00023004"/>
    </source>
</evidence>
<evidence type="ECO:0000256" key="6">
    <source>
        <dbReference type="ARBA" id="ARBA00022801"/>
    </source>
</evidence>
<evidence type="ECO:0000256" key="1">
    <source>
        <dbReference type="ARBA" id="ARBA00007913"/>
    </source>
</evidence>
<evidence type="ECO:0000313" key="17">
    <source>
        <dbReference type="Proteomes" id="UP000009168"/>
    </source>
</evidence>
<dbReference type="PANTHER" id="PTHR43788">
    <property type="entry name" value="DNA2/NAM7 HELICASE FAMILY MEMBER"/>
    <property type="match status" value="1"/>
</dbReference>
<dbReference type="GO" id="GO:0016787">
    <property type="term" value="F:hydrolase activity"/>
    <property type="evidence" value="ECO:0007669"/>
    <property type="project" value="UniProtKB-KW"/>
</dbReference>
<dbReference type="EMBL" id="GG662639">
    <property type="protein sequence ID" value="EWS73491.1"/>
    <property type="molecule type" value="Genomic_DNA"/>
</dbReference>
<dbReference type="GO" id="GO:0043139">
    <property type="term" value="F:5'-3' DNA helicase activity"/>
    <property type="evidence" value="ECO:0007669"/>
    <property type="project" value="TreeGrafter"/>
</dbReference>
<keyword evidence="5" id="KW-0227">DNA damage</keyword>
<keyword evidence="12" id="KW-0234">DNA repair</keyword>
<evidence type="ECO:0000256" key="10">
    <source>
        <dbReference type="ARBA" id="ARBA00023014"/>
    </source>
</evidence>
<dbReference type="InParanoid" id="W7XGV7"/>
<dbReference type="GO" id="GO:0051536">
    <property type="term" value="F:iron-sulfur cluster binding"/>
    <property type="evidence" value="ECO:0007669"/>
    <property type="project" value="UniProtKB-KW"/>
</dbReference>
<dbReference type="GO" id="GO:0006281">
    <property type="term" value="P:DNA repair"/>
    <property type="evidence" value="ECO:0007669"/>
    <property type="project" value="UniProtKB-KW"/>
</dbReference>
<evidence type="ECO:0000256" key="3">
    <source>
        <dbReference type="ARBA" id="ARBA00022723"/>
    </source>
</evidence>
<evidence type="ECO:0000259" key="15">
    <source>
        <dbReference type="Pfam" id="PF13087"/>
    </source>
</evidence>
<comment type="similarity">
    <text evidence="1">Belongs to the DNA2/NAM7 helicase family.</text>
</comment>
<protein>
    <submittedName>
        <fullName evidence="16">DNA replication factor DNA2</fullName>
    </submittedName>
</protein>
<evidence type="ECO:0000256" key="2">
    <source>
        <dbReference type="ARBA" id="ARBA00022722"/>
    </source>
</evidence>
<organism evidence="16 17">
    <name type="scientific">Tetrahymena thermophila (strain SB210)</name>
    <dbReference type="NCBI Taxonomy" id="312017"/>
    <lineage>
        <taxon>Eukaryota</taxon>
        <taxon>Sar</taxon>
        <taxon>Alveolata</taxon>
        <taxon>Ciliophora</taxon>
        <taxon>Intramacronucleata</taxon>
        <taxon>Oligohymenophorea</taxon>
        <taxon>Hymenostomatida</taxon>
        <taxon>Tetrahymenina</taxon>
        <taxon>Tetrahymenidae</taxon>
        <taxon>Tetrahymena</taxon>
    </lineage>
</organism>
<keyword evidence="2" id="KW-0540">Nuclease</keyword>
<evidence type="ECO:0000256" key="11">
    <source>
        <dbReference type="ARBA" id="ARBA00023125"/>
    </source>
</evidence>
<evidence type="ECO:0000259" key="13">
    <source>
        <dbReference type="Pfam" id="PF08696"/>
    </source>
</evidence>
<evidence type="ECO:0000256" key="7">
    <source>
        <dbReference type="ARBA" id="ARBA00022806"/>
    </source>
</evidence>
<gene>
    <name evidence="16" type="ORF">TTHERM_000136019</name>
</gene>
<dbReference type="InterPro" id="IPR041679">
    <property type="entry name" value="DNA2/NAM7-like_C"/>
</dbReference>
<dbReference type="InterPro" id="IPR050534">
    <property type="entry name" value="Coronavir_polyprotein_1ab"/>
</dbReference>
<dbReference type="Pfam" id="PF13086">
    <property type="entry name" value="AAA_11"/>
    <property type="match status" value="2"/>
</dbReference>
<dbReference type="InterPro" id="IPR014808">
    <property type="entry name" value="DNA_replication_fac_Dna2_N"/>
</dbReference>
<dbReference type="GO" id="GO:0004518">
    <property type="term" value="F:nuclease activity"/>
    <property type="evidence" value="ECO:0007669"/>
    <property type="project" value="UniProtKB-KW"/>
</dbReference>
<dbReference type="RefSeq" id="XP_012653973.1">
    <property type="nucleotide sequence ID" value="XM_012798519.1"/>
</dbReference>
<keyword evidence="3" id="KW-0479">Metal-binding</keyword>
<evidence type="ECO:0000259" key="14">
    <source>
        <dbReference type="Pfam" id="PF13086"/>
    </source>
</evidence>
<dbReference type="KEGG" id="tet:TTHERM_000136019"/>
<dbReference type="InterPro" id="IPR041677">
    <property type="entry name" value="DNA2/NAM7_AAA_11"/>
</dbReference>
<feature type="domain" description="DNA2/NAM7 helicase-like C-terminal" evidence="15">
    <location>
        <begin position="1100"/>
        <end position="1312"/>
    </location>
</feature>
<reference evidence="17" key="1">
    <citation type="journal article" date="2006" name="PLoS Biol.">
        <title>Macronuclear genome sequence of the ciliate Tetrahymena thermophila, a model eukaryote.</title>
        <authorList>
            <person name="Eisen J.A."/>
            <person name="Coyne R.S."/>
            <person name="Wu M."/>
            <person name="Wu D."/>
            <person name="Thiagarajan M."/>
            <person name="Wortman J.R."/>
            <person name="Badger J.H."/>
            <person name="Ren Q."/>
            <person name="Amedeo P."/>
            <person name="Jones K.M."/>
            <person name="Tallon L.J."/>
            <person name="Delcher A.L."/>
            <person name="Salzberg S.L."/>
            <person name="Silva J.C."/>
            <person name="Haas B.J."/>
            <person name="Majoros W.H."/>
            <person name="Farzad M."/>
            <person name="Carlton J.M."/>
            <person name="Smith R.K. Jr."/>
            <person name="Garg J."/>
            <person name="Pearlman R.E."/>
            <person name="Karrer K.M."/>
            <person name="Sun L."/>
            <person name="Manning G."/>
            <person name="Elde N.C."/>
            <person name="Turkewitz A.P."/>
            <person name="Asai D.J."/>
            <person name="Wilkes D.E."/>
            <person name="Wang Y."/>
            <person name="Cai H."/>
            <person name="Collins K."/>
            <person name="Stewart B.A."/>
            <person name="Lee S.R."/>
            <person name="Wilamowska K."/>
            <person name="Weinberg Z."/>
            <person name="Ruzzo W.L."/>
            <person name="Wloga D."/>
            <person name="Gaertig J."/>
            <person name="Frankel J."/>
            <person name="Tsao C.-C."/>
            <person name="Gorovsky M.A."/>
            <person name="Keeling P.J."/>
            <person name="Waller R.F."/>
            <person name="Patron N.J."/>
            <person name="Cherry J.M."/>
            <person name="Stover N.A."/>
            <person name="Krieger C.J."/>
            <person name="del Toro C."/>
            <person name="Ryder H.F."/>
            <person name="Williamson S.C."/>
            <person name="Barbeau R.A."/>
            <person name="Hamilton E.P."/>
            <person name="Orias E."/>
        </authorList>
    </citation>
    <scope>NUCLEOTIDE SEQUENCE [LARGE SCALE GENOMIC DNA]</scope>
    <source>
        <strain evidence="17">SB210</strain>
    </source>
</reference>
<dbReference type="InterPro" id="IPR027417">
    <property type="entry name" value="P-loop_NTPase"/>
</dbReference>
<dbReference type="STRING" id="312017.W7XGV7"/>
<accession>W7XGV7</accession>
<keyword evidence="10" id="KW-0411">Iron-sulfur</keyword>
<dbReference type="PANTHER" id="PTHR43788:SF8">
    <property type="entry name" value="DNA-BINDING PROTEIN SMUBP-2"/>
    <property type="match status" value="1"/>
</dbReference>
<dbReference type="Pfam" id="PF08696">
    <property type="entry name" value="Dna2"/>
    <property type="match status" value="1"/>
</dbReference>
<feature type="domain" description="DNA replication factor Dna2 N-terminal" evidence="13">
    <location>
        <begin position="259"/>
        <end position="491"/>
    </location>
</feature>
<dbReference type="SUPFAM" id="SSF52540">
    <property type="entry name" value="P-loop containing nucleoside triphosphate hydrolases"/>
    <property type="match status" value="1"/>
</dbReference>
<keyword evidence="9" id="KW-0408">Iron</keyword>